<evidence type="ECO:0000313" key="1">
    <source>
        <dbReference type="EMBL" id="GLW67126.1"/>
    </source>
</evidence>
<dbReference type="EMBL" id="BSRZ01000020">
    <property type="protein sequence ID" value="GLW67126.1"/>
    <property type="molecule type" value="Genomic_DNA"/>
</dbReference>
<dbReference type="InterPro" id="IPR058532">
    <property type="entry name" value="YjbR/MT2646/Rv2570-like"/>
</dbReference>
<dbReference type="InterPro" id="IPR038056">
    <property type="entry name" value="YjbR-like_sf"/>
</dbReference>
<comment type="caution">
    <text evidence="1">The sequence shown here is derived from an EMBL/GenBank/DDBJ whole genome shotgun (WGS) entry which is preliminary data.</text>
</comment>
<accession>A0A9W6UWX5</accession>
<proteinExistence type="predicted"/>
<reference evidence="1" key="1">
    <citation type="submission" date="2023-02" db="EMBL/GenBank/DDBJ databases">
        <title>Actinomadura rubrobrunea NBRC 14622.</title>
        <authorList>
            <person name="Ichikawa N."/>
            <person name="Sato H."/>
            <person name="Tonouchi N."/>
        </authorList>
    </citation>
    <scope>NUCLEOTIDE SEQUENCE</scope>
    <source>
        <strain evidence="1">NBRC 14622</strain>
    </source>
</reference>
<evidence type="ECO:0000313" key="2">
    <source>
        <dbReference type="Proteomes" id="UP001165124"/>
    </source>
</evidence>
<keyword evidence="2" id="KW-1185">Reference proteome</keyword>
<dbReference type="Proteomes" id="UP001165124">
    <property type="component" value="Unassembled WGS sequence"/>
</dbReference>
<dbReference type="Gene3D" id="3.90.1150.30">
    <property type="match status" value="1"/>
</dbReference>
<dbReference type="SUPFAM" id="SSF142906">
    <property type="entry name" value="YjbR-like"/>
    <property type="match status" value="1"/>
</dbReference>
<protein>
    <submittedName>
        <fullName evidence="1">Phosphoribosylglycinamide formyltransferase</fullName>
    </submittedName>
</protein>
<name>A0A9W6UWX5_9ACTN</name>
<gene>
    <name evidence="1" type="ORF">Arub01_53690</name>
</gene>
<dbReference type="AlphaFoldDB" id="A0A9W6UWX5"/>
<dbReference type="Pfam" id="PF04237">
    <property type="entry name" value="YjbR"/>
    <property type="match status" value="1"/>
</dbReference>
<sequence length="137" mass="15086">MGAFRLVGHVRVEGTHGMEDTDAAARLREICLSLPEAVEKPFGGHTAPAYRVRGKLFVMTSEDGRTITFKGAPGVQEALVAEAPERFFVPPYVGHKGWVGARLDVDQDWDEIAELVEDSYRLVAPKRLAALLDSPQR</sequence>
<organism evidence="1 2">
    <name type="scientific">Actinomadura rubrobrunea</name>
    <dbReference type="NCBI Taxonomy" id="115335"/>
    <lineage>
        <taxon>Bacteria</taxon>
        <taxon>Bacillati</taxon>
        <taxon>Actinomycetota</taxon>
        <taxon>Actinomycetes</taxon>
        <taxon>Streptosporangiales</taxon>
        <taxon>Thermomonosporaceae</taxon>
        <taxon>Actinomadura</taxon>
    </lineage>
</organism>